<evidence type="ECO:0000256" key="5">
    <source>
        <dbReference type="ARBA" id="ARBA00023159"/>
    </source>
</evidence>
<evidence type="ECO:0000256" key="8">
    <source>
        <dbReference type="ARBA" id="ARBA00024343"/>
    </source>
</evidence>
<dbReference type="EMBL" id="QGNW01000383">
    <property type="protein sequence ID" value="RVW73802.1"/>
    <property type="molecule type" value="Genomic_DNA"/>
</dbReference>
<dbReference type="AlphaFoldDB" id="A0A438FTA1"/>
<sequence length="518" mass="57661">MLRDVPRSKKGVALSLSLRQPKTSDPVALVLSLSSVVVYGHVMSSEDSKGILGANYEHFWCREGKNAKRRNGCDSIADTLAKWKHYNQELDSANQGVNRKRKVQSLGSKKGCMPGKGGPENSGCSYRGVRQRTWGKWVAEIREPNTLRELGKGRRRLWLGSFSTAEEAARAYDEAARAMYGSSARLNFPEDSQQSVEFSQDSTSTTTSTSPPKSIERPNKFGTSFAEESSVEPECPVVCPKDNNSTPSDEVEVETPMDEENCENATDTGGCYGSGNELEYFQNLLTQETYDFGQLPIVTSPSNDVEFKTPIIWQANNEELEESPENSDHHGFNKGFWDLLLGGPSDIEPLNLIGTDNPALEQSGKYNFGDFSFTTMSWTGYEVETPGMKEEKKEQLEGITDYSGHHGFYDKHSHFRAFEETVNSKGSEAINTDKSLTQEGNYDGDQLLLPLEGHMQFGRPSDCCPQSQNPDAQPLRELHHIGETDASVDYKLDSLEPESSLDFNDPKLLESWFPDLGF</sequence>
<feature type="compositionally biased region" description="Polar residues" evidence="9">
    <location>
        <begin position="191"/>
        <end position="201"/>
    </location>
</feature>
<dbReference type="Pfam" id="PF00847">
    <property type="entry name" value="AP2"/>
    <property type="match status" value="1"/>
</dbReference>
<comment type="subcellular location">
    <subcellularLocation>
        <location evidence="1">Nucleus</location>
    </subcellularLocation>
</comment>
<dbReference type="CDD" id="cd00018">
    <property type="entry name" value="AP2"/>
    <property type="match status" value="1"/>
</dbReference>
<keyword evidence="6" id="KW-0804">Transcription</keyword>
<evidence type="ECO:0000313" key="13">
    <source>
        <dbReference type="Proteomes" id="UP000288805"/>
    </source>
</evidence>
<evidence type="ECO:0000256" key="4">
    <source>
        <dbReference type="ARBA" id="ARBA00023125"/>
    </source>
</evidence>
<dbReference type="Proteomes" id="UP000288805">
    <property type="component" value="Unassembled WGS sequence"/>
</dbReference>
<dbReference type="InterPro" id="IPR016177">
    <property type="entry name" value="DNA-bd_dom_sf"/>
</dbReference>
<dbReference type="PRINTS" id="PR00367">
    <property type="entry name" value="ETHRSPELEMNT"/>
</dbReference>
<organism evidence="11 13">
    <name type="scientific">Vitis vinifera</name>
    <name type="common">Grape</name>
    <dbReference type="NCBI Taxonomy" id="29760"/>
    <lineage>
        <taxon>Eukaryota</taxon>
        <taxon>Viridiplantae</taxon>
        <taxon>Streptophyta</taxon>
        <taxon>Embryophyta</taxon>
        <taxon>Tracheophyta</taxon>
        <taxon>Spermatophyta</taxon>
        <taxon>Magnoliopsida</taxon>
        <taxon>eudicotyledons</taxon>
        <taxon>Gunneridae</taxon>
        <taxon>Pentapetalae</taxon>
        <taxon>rosids</taxon>
        <taxon>Vitales</taxon>
        <taxon>Vitaceae</taxon>
        <taxon>Viteae</taxon>
        <taxon>Vitis</taxon>
    </lineage>
</organism>
<dbReference type="FunFam" id="3.30.730.10:FF:000001">
    <property type="entry name" value="Ethylene-responsive transcription factor 2"/>
    <property type="match status" value="1"/>
</dbReference>
<evidence type="ECO:0000256" key="3">
    <source>
        <dbReference type="ARBA" id="ARBA00023016"/>
    </source>
</evidence>
<dbReference type="GO" id="GO:0003677">
    <property type="term" value="F:DNA binding"/>
    <property type="evidence" value="ECO:0007669"/>
    <property type="project" value="UniProtKB-KW"/>
</dbReference>
<reference evidence="11 13" key="1">
    <citation type="journal article" date="2018" name="PLoS Genet.">
        <title>Population sequencing reveals clonal diversity and ancestral inbreeding in the grapevine cultivar Chardonnay.</title>
        <authorList>
            <person name="Roach M.J."/>
            <person name="Johnson D.L."/>
            <person name="Bohlmann J."/>
            <person name="van Vuuren H.J."/>
            <person name="Jones S.J."/>
            <person name="Pretorius I.S."/>
            <person name="Schmidt S.A."/>
            <person name="Borneman A.R."/>
        </authorList>
    </citation>
    <scope>NUCLEOTIDE SEQUENCE [LARGE SCALE GENOMIC DNA]</scope>
    <source>
        <strain evidence="13">cv. Chardonnay</strain>
        <strain evidence="11">I10V1</strain>
        <tissue evidence="11">Leaf</tissue>
    </source>
</reference>
<dbReference type="SUPFAM" id="SSF54171">
    <property type="entry name" value="DNA-binding domain"/>
    <property type="match status" value="1"/>
</dbReference>
<evidence type="ECO:0000256" key="7">
    <source>
        <dbReference type="ARBA" id="ARBA00023242"/>
    </source>
</evidence>
<evidence type="ECO:0000313" key="11">
    <source>
        <dbReference type="EMBL" id="RVW63190.1"/>
    </source>
</evidence>
<comment type="similarity">
    <text evidence="8">Belongs to the AP2/ERF transcription factor family. ERF subfamily.</text>
</comment>
<accession>A0A438FTA1</accession>
<keyword evidence="2" id="KW-0805">Transcription regulation</keyword>
<name>A0A438FTA1_VITVI</name>
<feature type="region of interest" description="Disordered" evidence="9">
    <location>
        <begin position="191"/>
        <end position="265"/>
    </location>
</feature>
<dbReference type="Gene3D" id="3.30.730.10">
    <property type="entry name" value="AP2/ERF domain"/>
    <property type="match status" value="1"/>
</dbReference>
<dbReference type="SMART" id="SM00380">
    <property type="entry name" value="AP2"/>
    <property type="match status" value="1"/>
</dbReference>
<dbReference type="InterPro" id="IPR001471">
    <property type="entry name" value="AP2/ERF_dom"/>
</dbReference>
<keyword evidence="7" id="KW-0539">Nucleus</keyword>
<feature type="compositionally biased region" description="Acidic residues" evidence="9">
    <location>
        <begin position="249"/>
        <end position="262"/>
    </location>
</feature>
<keyword evidence="5" id="KW-0010">Activator</keyword>
<gene>
    <name evidence="11" type="primary">DREB2A_0</name>
    <name evidence="12" type="synonym">DREB2A_1</name>
    <name evidence="11" type="ORF">CK203_055674</name>
    <name evidence="12" type="ORF">CK203_058300</name>
</gene>
<dbReference type="GO" id="GO:0003700">
    <property type="term" value="F:DNA-binding transcription factor activity"/>
    <property type="evidence" value="ECO:0007669"/>
    <property type="project" value="InterPro"/>
</dbReference>
<evidence type="ECO:0000256" key="9">
    <source>
        <dbReference type="SAM" id="MobiDB-lite"/>
    </source>
</evidence>
<comment type="caution">
    <text evidence="11">The sequence shown here is derived from an EMBL/GenBank/DDBJ whole genome shotgun (WGS) entry which is preliminary data.</text>
</comment>
<dbReference type="EMBL" id="QGNW01000747">
    <property type="protein sequence ID" value="RVW63190.1"/>
    <property type="molecule type" value="Genomic_DNA"/>
</dbReference>
<dbReference type="GO" id="GO:0005634">
    <property type="term" value="C:nucleus"/>
    <property type="evidence" value="ECO:0007669"/>
    <property type="project" value="UniProtKB-SubCell"/>
</dbReference>
<evidence type="ECO:0000256" key="6">
    <source>
        <dbReference type="ARBA" id="ARBA00023163"/>
    </source>
</evidence>
<feature type="domain" description="AP2/ERF" evidence="10">
    <location>
        <begin position="125"/>
        <end position="189"/>
    </location>
</feature>
<proteinExistence type="inferred from homology"/>
<protein>
    <submittedName>
        <fullName evidence="11">Dehydration-responsive element-binding protein 2A</fullName>
    </submittedName>
</protein>
<evidence type="ECO:0000256" key="1">
    <source>
        <dbReference type="ARBA" id="ARBA00004123"/>
    </source>
</evidence>
<evidence type="ECO:0000256" key="2">
    <source>
        <dbReference type="ARBA" id="ARBA00023015"/>
    </source>
</evidence>
<dbReference type="PANTHER" id="PTHR31241">
    <property type="entry name" value="DEHYDRATION-RESPONSIVE ELEMENT-BINDING PROTEIN 2C"/>
    <property type="match status" value="1"/>
</dbReference>
<dbReference type="PANTHER" id="PTHR31241:SF62">
    <property type="entry name" value="DEHYDRATION-RESPONSIVE ELEMENT-BINDING PROTEIN 2D"/>
    <property type="match status" value="1"/>
</dbReference>
<evidence type="ECO:0000259" key="10">
    <source>
        <dbReference type="PROSITE" id="PS51032"/>
    </source>
</evidence>
<dbReference type="PROSITE" id="PS51032">
    <property type="entry name" value="AP2_ERF"/>
    <property type="match status" value="1"/>
</dbReference>
<evidence type="ECO:0000313" key="12">
    <source>
        <dbReference type="EMBL" id="RVW73802.1"/>
    </source>
</evidence>
<keyword evidence="4" id="KW-0238">DNA-binding</keyword>
<dbReference type="InterPro" id="IPR036955">
    <property type="entry name" value="AP2/ERF_dom_sf"/>
</dbReference>
<keyword evidence="3" id="KW-0346">Stress response</keyword>